<dbReference type="Gene3D" id="3.40.50.300">
    <property type="entry name" value="P-loop containing nucleotide triphosphate hydrolases"/>
    <property type="match status" value="1"/>
</dbReference>
<reference evidence="2 3" key="1">
    <citation type="submission" date="2018-05" db="EMBL/GenBank/DDBJ databases">
        <title>Marinifilum breve JC075T sp. nov., a marine bacterium isolated from Yongle Blue Hole in the South China Sea.</title>
        <authorList>
            <person name="Fu T."/>
        </authorList>
    </citation>
    <scope>NUCLEOTIDE SEQUENCE [LARGE SCALE GENOMIC DNA]</scope>
    <source>
        <strain evidence="2 3">JC075</strain>
    </source>
</reference>
<dbReference type="PANTHER" id="PTHR13696">
    <property type="entry name" value="P-LOOP CONTAINING NUCLEOSIDE TRIPHOSPHATE HYDROLASE"/>
    <property type="match status" value="1"/>
</dbReference>
<evidence type="ECO:0000313" key="2">
    <source>
        <dbReference type="EMBL" id="PXY01641.1"/>
    </source>
</evidence>
<sequence length="249" mass="27718">MTKILSIINQKGGVGKTTTSCSLAAALSLNDFKVLAVDLDPQCNLSQSLGVRSHDENIYKLIKGDCDFNPVSINENLDLLPSSLDLSAFEVEMSNEPGREYLLKEILQKIGLKYDYILIDCSPSLGLISINALVASNSFLVPVLPHHLSIQGLSKLIEVTEKIKLRLNEKLELEGILLTQFNQRKVLHKDTEKVIRNHFGDKLYTTKIRENISLAEAPSLGVDIFCYQLTSNGAIDYLNLCNEILEKEN</sequence>
<dbReference type="EMBL" id="QFLI01000003">
    <property type="protein sequence ID" value="PXY01641.1"/>
    <property type="molecule type" value="Genomic_DNA"/>
</dbReference>
<feature type="domain" description="AAA" evidence="1">
    <location>
        <begin position="2"/>
        <end position="172"/>
    </location>
</feature>
<gene>
    <name evidence="2" type="ORF">DF185_09230</name>
</gene>
<dbReference type="InterPro" id="IPR025669">
    <property type="entry name" value="AAA_dom"/>
</dbReference>
<dbReference type="AlphaFoldDB" id="A0A2V3ZZD0"/>
<dbReference type="InterPro" id="IPR027417">
    <property type="entry name" value="P-loop_NTPase"/>
</dbReference>
<keyword evidence="3" id="KW-1185">Reference proteome</keyword>
<dbReference type="InterPro" id="IPR050678">
    <property type="entry name" value="DNA_Partitioning_ATPase"/>
</dbReference>
<accession>A0A2V3ZZD0</accession>
<dbReference type="CDD" id="cd02042">
    <property type="entry name" value="ParAB_family"/>
    <property type="match status" value="1"/>
</dbReference>
<organism evidence="2 3">
    <name type="scientific">Marinifilum breve</name>
    <dbReference type="NCBI Taxonomy" id="2184082"/>
    <lineage>
        <taxon>Bacteria</taxon>
        <taxon>Pseudomonadati</taxon>
        <taxon>Bacteroidota</taxon>
        <taxon>Bacteroidia</taxon>
        <taxon>Marinilabiliales</taxon>
        <taxon>Marinifilaceae</taxon>
    </lineage>
</organism>
<dbReference type="Proteomes" id="UP000248079">
    <property type="component" value="Unassembled WGS sequence"/>
</dbReference>
<evidence type="ECO:0000259" key="1">
    <source>
        <dbReference type="Pfam" id="PF13614"/>
    </source>
</evidence>
<dbReference type="RefSeq" id="WP_110360450.1">
    <property type="nucleotide sequence ID" value="NZ_QFLI01000003.1"/>
</dbReference>
<dbReference type="Pfam" id="PF13614">
    <property type="entry name" value="AAA_31"/>
    <property type="match status" value="1"/>
</dbReference>
<dbReference type="OrthoDB" id="9815116at2"/>
<dbReference type="FunFam" id="3.40.50.300:FF:000285">
    <property type="entry name" value="Sporulation initiation inhibitor Soj"/>
    <property type="match status" value="1"/>
</dbReference>
<dbReference type="PANTHER" id="PTHR13696:SF99">
    <property type="entry name" value="COBYRINIC ACID AC-DIAMIDE SYNTHASE"/>
    <property type="match status" value="1"/>
</dbReference>
<evidence type="ECO:0000313" key="3">
    <source>
        <dbReference type="Proteomes" id="UP000248079"/>
    </source>
</evidence>
<proteinExistence type="predicted"/>
<name>A0A2V3ZZD0_9BACT</name>
<protein>
    <submittedName>
        <fullName evidence="2">Chromosome partitioning protein ParA</fullName>
    </submittedName>
</protein>
<comment type="caution">
    <text evidence="2">The sequence shown here is derived from an EMBL/GenBank/DDBJ whole genome shotgun (WGS) entry which is preliminary data.</text>
</comment>
<dbReference type="SUPFAM" id="SSF52540">
    <property type="entry name" value="P-loop containing nucleoside triphosphate hydrolases"/>
    <property type="match status" value="1"/>
</dbReference>